<dbReference type="AlphaFoldDB" id="A0AAD7HIX5"/>
<gene>
    <name evidence="4" type="ORF">B0H16DRAFT_1738179</name>
</gene>
<evidence type="ECO:0000256" key="2">
    <source>
        <dbReference type="ARBA" id="ARBA00023026"/>
    </source>
</evidence>
<feature type="domain" description="LysM" evidence="3">
    <location>
        <begin position="168"/>
        <end position="214"/>
    </location>
</feature>
<dbReference type="InterPro" id="IPR052210">
    <property type="entry name" value="LysM1-like"/>
</dbReference>
<dbReference type="InterPro" id="IPR018392">
    <property type="entry name" value="LysM"/>
</dbReference>
<evidence type="ECO:0000259" key="3">
    <source>
        <dbReference type="PROSITE" id="PS51782"/>
    </source>
</evidence>
<evidence type="ECO:0000313" key="5">
    <source>
        <dbReference type="Proteomes" id="UP001215598"/>
    </source>
</evidence>
<comment type="caution">
    <text evidence="4">The sequence shown here is derived from an EMBL/GenBank/DDBJ whole genome shotgun (WGS) entry which is preliminary data.</text>
</comment>
<dbReference type="SUPFAM" id="SSF54106">
    <property type="entry name" value="LysM domain"/>
    <property type="match status" value="1"/>
</dbReference>
<proteinExistence type="predicted"/>
<accession>A0AAD7HIX5</accession>
<feature type="domain" description="LysM" evidence="3">
    <location>
        <begin position="292"/>
        <end position="338"/>
    </location>
</feature>
<dbReference type="Pfam" id="PF01476">
    <property type="entry name" value="LysM"/>
    <property type="match status" value="3"/>
</dbReference>
<dbReference type="PANTHER" id="PTHR34997:SF1">
    <property type="entry name" value="PEPTIDOGLYCAN-BINDING LYSIN DOMAIN"/>
    <property type="match status" value="1"/>
</dbReference>
<sequence length="342" mass="36715">MPAGAVLVSMYAAPHAGRDLPIEFESRVAAATPGMVAVATSTRAWERAARFARGVVRSDAKCGLQIGFNPRCYTSWTARRENGESCFIPEIQNGLSDTQLRALNPWPDTACTIQLGQNICIKNSNVALPPPQTGPPANLNAGSWNNCTTYCTLHILFAFIGFLDESFYKDTVQSGDNCNVIDAKFSIRFSDFLHWNPEVSSTCSNLNIVGYCVGVAGGCQSIYTVANGDSCGAIETKTGLSDAQLRALNPWLDAACIVQIGQNICIKNSNVALPPTGPPANLNPGSWSNCTTHYNIVSGDNWNLIEAKFNIGFSDILRWNPEVTATCSNLNLASYCVLGSSA</sequence>
<keyword evidence="1" id="KW-0147">Chitin-binding</keyword>
<protein>
    <recommendedName>
        <fullName evidence="3">LysM domain-containing protein</fullName>
    </recommendedName>
</protein>
<dbReference type="EMBL" id="JARKIB010000228">
    <property type="protein sequence ID" value="KAJ7721629.1"/>
    <property type="molecule type" value="Genomic_DNA"/>
</dbReference>
<keyword evidence="5" id="KW-1185">Reference proteome</keyword>
<dbReference type="SMART" id="SM00257">
    <property type="entry name" value="LysM"/>
    <property type="match status" value="2"/>
</dbReference>
<keyword evidence="2" id="KW-0843">Virulence</keyword>
<evidence type="ECO:0000256" key="1">
    <source>
        <dbReference type="ARBA" id="ARBA00022669"/>
    </source>
</evidence>
<dbReference type="PANTHER" id="PTHR34997">
    <property type="entry name" value="AM15"/>
    <property type="match status" value="1"/>
</dbReference>
<dbReference type="PROSITE" id="PS51782">
    <property type="entry name" value="LYSM"/>
    <property type="match status" value="3"/>
</dbReference>
<dbReference type="InterPro" id="IPR036779">
    <property type="entry name" value="LysM_dom_sf"/>
</dbReference>
<dbReference type="CDD" id="cd00118">
    <property type="entry name" value="LysM"/>
    <property type="match status" value="3"/>
</dbReference>
<evidence type="ECO:0000313" key="4">
    <source>
        <dbReference type="EMBL" id="KAJ7721629.1"/>
    </source>
</evidence>
<dbReference type="Proteomes" id="UP001215598">
    <property type="component" value="Unassembled WGS sequence"/>
</dbReference>
<dbReference type="Gene3D" id="3.10.350.10">
    <property type="entry name" value="LysM domain"/>
    <property type="match status" value="3"/>
</dbReference>
<organism evidence="4 5">
    <name type="scientific">Mycena metata</name>
    <dbReference type="NCBI Taxonomy" id="1033252"/>
    <lineage>
        <taxon>Eukaryota</taxon>
        <taxon>Fungi</taxon>
        <taxon>Dikarya</taxon>
        <taxon>Basidiomycota</taxon>
        <taxon>Agaricomycotina</taxon>
        <taxon>Agaricomycetes</taxon>
        <taxon>Agaricomycetidae</taxon>
        <taxon>Agaricales</taxon>
        <taxon>Marasmiineae</taxon>
        <taxon>Mycenaceae</taxon>
        <taxon>Mycena</taxon>
    </lineage>
</organism>
<feature type="domain" description="LysM" evidence="3">
    <location>
        <begin position="221"/>
        <end position="266"/>
    </location>
</feature>
<reference evidence="4" key="1">
    <citation type="submission" date="2023-03" db="EMBL/GenBank/DDBJ databases">
        <title>Massive genome expansion in bonnet fungi (Mycena s.s.) driven by repeated elements and novel gene families across ecological guilds.</title>
        <authorList>
            <consortium name="Lawrence Berkeley National Laboratory"/>
            <person name="Harder C.B."/>
            <person name="Miyauchi S."/>
            <person name="Viragh M."/>
            <person name="Kuo A."/>
            <person name="Thoen E."/>
            <person name="Andreopoulos B."/>
            <person name="Lu D."/>
            <person name="Skrede I."/>
            <person name="Drula E."/>
            <person name="Henrissat B."/>
            <person name="Morin E."/>
            <person name="Kohler A."/>
            <person name="Barry K."/>
            <person name="LaButti K."/>
            <person name="Morin E."/>
            <person name="Salamov A."/>
            <person name="Lipzen A."/>
            <person name="Mereny Z."/>
            <person name="Hegedus B."/>
            <person name="Baldrian P."/>
            <person name="Stursova M."/>
            <person name="Weitz H."/>
            <person name="Taylor A."/>
            <person name="Grigoriev I.V."/>
            <person name="Nagy L.G."/>
            <person name="Martin F."/>
            <person name="Kauserud H."/>
        </authorList>
    </citation>
    <scope>NUCLEOTIDE SEQUENCE</scope>
    <source>
        <strain evidence="4">CBHHK182m</strain>
    </source>
</reference>
<name>A0AAD7HIX5_9AGAR</name>
<dbReference type="GO" id="GO:0008061">
    <property type="term" value="F:chitin binding"/>
    <property type="evidence" value="ECO:0007669"/>
    <property type="project" value="UniProtKB-KW"/>
</dbReference>